<organism evidence="3 4">
    <name type="scientific">Candidatus Desantisbacteria bacterium CG_4_10_14_0_8_um_filter_39_17</name>
    <dbReference type="NCBI Taxonomy" id="1974542"/>
    <lineage>
        <taxon>Bacteria</taxon>
        <taxon>Candidatus Desantisiibacteriota</taxon>
    </lineage>
</organism>
<dbReference type="EMBL" id="PFMS01000022">
    <property type="protein sequence ID" value="PIZ17164.1"/>
    <property type="molecule type" value="Genomic_DNA"/>
</dbReference>
<name>A0A2H9PCS5_9BACT</name>
<sequence length="87" mass="9453">MSNELNKLIPVLILTILGLFVLNGINFEFGKPPPGVSEHYITQGVKETGAINLVTAVYLGYRAYDTLGEAVVLFASIAGVIYLLKRN</sequence>
<feature type="domain" description="MrpA C-terminal/MbhE" evidence="2">
    <location>
        <begin position="35"/>
        <end position="86"/>
    </location>
</feature>
<gene>
    <name evidence="3" type="ORF">COY51_01015</name>
</gene>
<evidence type="ECO:0000313" key="3">
    <source>
        <dbReference type="EMBL" id="PIZ17164.1"/>
    </source>
</evidence>
<evidence type="ECO:0000313" key="4">
    <source>
        <dbReference type="Proteomes" id="UP000234145"/>
    </source>
</evidence>
<comment type="caution">
    <text evidence="3">The sequence shown here is derived from an EMBL/GenBank/DDBJ whole genome shotgun (WGS) entry which is preliminary data.</text>
</comment>
<evidence type="ECO:0000256" key="1">
    <source>
        <dbReference type="SAM" id="Phobius"/>
    </source>
</evidence>
<protein>
    <recommendedName>
        <fullName evidence="2">MrpA C-terminal/MbhE domain-containing protein</fullName>
    </recommendedName>
</protein>
<dbReference type="AlphaFoldDB" id="A0A2H9PCS5"/>
<keyword evidence="1" id="KW-1133">Transmembrane helix</keyword>
<feature type="transmembrane region" description="Helical" evidence="1">
    <location>
        <begin position="7"/>
        <end position="25"/>
    </location>
</feature>
<keyword evidence="1" id="KW-0472">Membrane</keyword>
<dbReference type="Proteomes" id="UP000234145">
    <property type="component" value="Unassembled WGS sequence"/>
</dbReference>
<dbReference type="InterPro" id="IPR046806">
    <property type="entry name" value="MrpA_C/MbhE"/>
</dbReference>
<evidence type="ECO:0000259" key="2">
    <source>
        <dbReference type="Pfam" id="PF20501"/>
    </source>
</evidence>
<keyword evidence="1" id="KW-0812">Transmembrane</keyword>
<accession>A0A2H9PCS5</accession>
<dbReference type="Pfam" id="PF20501">
    <property type="entry name" value="MbhE"/>
    <property type="match status" value="1"/>
</dbReference>
<proteinExistence type="predicted"/>
<feature type="transmembrane region" description="Helical" evidence="1">
    <location>
        <begin position="67"/>
        <end position="84"/>
    </location>
</feature>
<reference evidence="4" key="1">
    <citation type="submission" date="2017-09" db="EMBL/GenBank/DDBJ databases">
        <title>Depth-based differentiation of microbial function through sediment-hosted aquifers and enrichment of novel symbionts in the deep terrestrial subsurface.</title>
        <authorList>
            <person name="Probst A.J."/>
            <person name="Ladd B."/>
            <person name="Jarett J.K."/>
            <person name="Geller-Mcgrath D.E."/>
            <person name="Sieber C.M.K."/>
            <person name="Emerson J.B."/>
            <person name="Anantharaman K."/>
            <person name="Thomas B.C."/>
            <person name="Malmstrom R."/>
            <person name="Stieglmeier M."/>
            <person name="Klingl A."/>
            <person name="Woyke T."/>
            <person name="Ryan C.M."/>
            <person name="Banfield J.F."/>
        </authorList>
    </citation>
    <scope>NUCLEOTIDE SEQUENCE [LARGE SCALE GENOMIC DNA]</scope>
</reference>